<evidence type="ECO:0000313" key="8">
    <source>
        <dbReference type="Proteomes" id="UP001203410"/>
    </source>
</evidence>
<feature type="domain" description="Transglycosylase SLT" evidence="6">
    <location>
        <begin position="435"/>
        <end position="537"/>
    </location>
</feature>
<dbReference type="InterPro" id="IPR008939">
    <property type="entry name" value="Lytic_TGlycosylase_superhlx_U"/>
</dbReference>
<evidence type="ECO:0000256" key="2">
    <source>
        <dbReference type="ARBA" id="ARBA00009387"/>
    </source>
</evidence>
<evidence type="ECO:0000256" key="1">
    <source>
        <dbReference type="ARBA" id="ARBA00007734"/>
    </source>
</evidence>
<keyword evidence="8" id="KW-1185">Reference proteome</keyword>
<evidence type="ECO:0000259" key="6">
    <source>
        <dbReference type="Pfam" id="PF01464"/>
    </source>
</evidence>
<feature type="signal peptide" evidence="5">
    <location>
        <begin position="1"/>
        <end position="19"/>
    </location>
</feature>
<keyword evidence="3 5" id="KW-0732">Signal</keyword>
<dbReference type="PANTHER" id="PTHR37423">
    <property type="entry name" value="SOLUBLE LYTIC MUREIN TRANSGLYCOSYLASE-RELATED"/>
    <property type="match status" value="1"/>
</dbReference>
<feature type="compositionally biased region" description="Low complexity" evidence="4">
    <location>
        <begin position="45"/>
        <end position="59"/>
    </location>
</feature>
<dbReference type="CDD" id="cd13401">
    <property type="entry name" value="Slt70-like"/>
    <property type="match status" value="1"/>
</dbReference>
<reference evidence="7 8" key="1">
    <citation type="submission" date="2022-05" db="EMBL/GenBank/DDBJ databases">
        <authorList>
            <person name="Jo J.-H."/>
            <person name="Im W.-T."/>
        </authorList>
    </citation>
    <scope>NUCLEOTIDE SEQUENCE [LARGE SCALE GENOMIC DNA]</scope>
    <source>
        <strain evidence="7 8">NSE70-1</strain>
    </source>
</reference>
<gene>
    <name evidence="7" type="ORF">LZ496_01885</name>
</gene>
<proteinExistence type="inferred from homology"/>
<dbReference type="Pfam" id="PF01464">
    <property type="entry name" value="SLT"/>
    <property type="match status" value="1"/>
</dbReference>
<feature type="chain" id="PRO_5045759253" evidence="5">
    <location>
        <begin position="20"/>
        <end position="594"/>
    </location>
</feature>
<evidence type="ECO:0000256" key="3">
    <source>
        <dbReference type="ARBA" id="ARBA00022729"/>
    </source>
</evidence>
<dbReference type="InterPro" id="IPR023346">
    <property type="entry name" value="Lysozyme-like_dom_sf"/>
</dbReference>
<sequence>MRFGLVLIAGLLLGSPVIAQETDPLAPLEPDGSEPPEPIIPVTQPATKPSGTATTTVTPTPAPPPRPVVIPKDWRGVLTAIRNGEWEAARLGIDALPNGPLKPFAKAELYTAKDSPKVELGPILALMEEAPELPQAEQLYRMAVSRGAHHSELPSIFWARPTVSLGSAPRRGKTRPVEGEPYADQLRLTLEPMIKTDDGTGAEAAYLAAMPYLSVEARAEAAHRVAWIYFVGGRDADAVRIADMGRAGASGEWAAQAAWISGLASWRLNDFNAAFYSLRQAARLAREPEFYAATHYWSARAAQASRRPQEVNPLLRAAARSAESFYGLLAREALGMDKRLPQTAASRDLNKVEALPNIRRATELAALGWRSSAEQLLRHQAKIGNPADHRSLVRVADKLDLAGAQFWLAHFGPQGAQVDAADRYPTPNWTPYNGWRVDPALAYAHIIQESNFRAEAVSPAGAVGLMQVRPGTAGDTARARGTSVTAASLKDPLVNIDYGQAFIELIRGNAATRGQLPKVIAAYNAGPVPVQRWAYYDRGDPLLWIESIPYWETRFYVPSVLRNMWVIQGLKGEPTPTLTSLAEHKWPDFPAKRR</sequence>
<evidence type="ECO:0000256" key="4">
    <source>
        <dbReference type="SAM" id="MobiDB-lite"/>
    </source>
</evidence>
<dbReference type="EMBL" id="JAMGBA010000001">
    <property type="protein sequence ID" value="MCL6697537.1"/>
    <property type="molecule type" value="Genomic_DNA"/>
</dbReference>
<dbReference type="RefSeq" id="WP_249902899.1">
    <property type="nucleotide sequence ID" value="NZ_JAMGBA010000001.1"/>
</dbReference>
<comment type="similarity">
    <text evidence="2">Belongs to the virb1 family.</text>
</comment>
<evidence type="ECO:0000256" key="5">
    <source>
        <dbReference type="SAM" id="SignalP"/>
    </source>
</evidence>
<comment type="caution">
    <text evidence="7">The sequence shown here is derived from an EMBL/GenBank/DDBJ whole genome shotgun (WGS) entry which is preliminary data.</text>
</comment>
<accession>A0ABT0RRA0</accession>
<dbReference type="Gene3D" id="1.10.530.10">
    <property type="match status" value="1"/>
</dbReference>
<dbReference type="SUPFAM" id="SSF48435">
    <property type="entry name" value="Bacterial muramidases"/>
    <property type="match status" value="1"/>
</dbReference>
<protein>
    <submittedName>
        <fullName evidence="7">Lytic transglycosylase domain-containing protein</fullName>
    </submittedName>
</protein>
<dbReference type="InterPro" id="IPR008258">
    <property type="entry name" value="Transglycosylase_SLT_dom_1"/>
</dbReference>
<feature type="region of interest" description="Disordered" evidence="4">
    <location>
        <begin position="23"/>
        <end position="69"/>
    </location>
</feature>
<dbReference type="SUPFAM" id="SSF53955">
    <property type="entry name" value="Lysozyme-like"/>
    <property type="match status" value="1"/>
</dbReference>
<dbReference type="Gene3D" id="1.25.20.10">
    <property type="entry name" value="Bacterial muramidases"/>
    <property type="match status" value="1"/>
</dbReference>
<evidence type="ECO:0000313" key="7">
    <source>
        <dbReference type="EMBL" id="MCL6697537.1"/>
    </source>
</evidence>
<organism evidence="7 8">
    <name type="scientific">Sphingomonas caseinilyticus</name>
    <dbReference type="NCBI Taxonomy" id="2908205"/>
    <lineage>
        <taxon>Bacteria</taxon>
        <taxon>Pseudomonadati</taxon>
        <taxon>Pseudomonadota</taxon>
        <taxon>Alphaproteobacteria</taxon>
        <taxon>Sphingomonadales</taxon>
        <taxon>Sphingomonadaceae</taxon>
        <taxon>Sphingomonas</taxon>
    </lineage>
</organism>
<dbReference type="PANTHER" id="PTHR37423:SF2">
    <property type="entry name" value="MEMBRANE-BOUND LYTIC MUREIN TRANSGLYCOSYLASE C"/>
    <property type="match status" value="1"/>
</dbReference>
<comment type="similarity">
    <text evidence="1">Belongs to the transglycosylase Slt family.</text>
</comment>
<name>A0ABT0RRA0_9SPHN</name>
<dbReference type="Proteomes" id="UP001203410">
    <property type="component" value="Unassembled WGS sequence"/>
</dbReference>